<keyword evidence="4" id="KW-0967">Endosome</keyword>
<dbReference type="InterPro" id="IPR017452">
    <property type="entry name" value="GPCR_Rhodpsn_7TM"/>
</dbReference>
<dbReference type="PROSITE" id="PS50262">
    <property type="entry name" value="G_PROTEIN_RECEP_F1_2"/>
    <property type="match status" value="1"/>
</dbReference>
<dbReference type="GO" id="GO:0060326">
    <property type="term" value="P:cell chemotaxis"/>
    <property type="evidence" value="ECO:0007669"/>
    <property type="project" value="TreeGrafter"/>
</dbReference>
<dbReference type="GO" id="GO:0019722">
    <property type="term" value="P:calcium-mediated signaling"/>
    <property type="evidence" value="ECO:0007669"/>
    <property type="project" value="TreeGrafter"/>
</dbReference>
<evidence type="ECO:0000256" key="9">
    <source>
        <dbReference type="ARBA" id="ARBA00023170"/>
    </source>
</evidence>
<dbReference type="InterPro" id="IPR050119">
    <property type="entry name" value="CCR1-9-like"/>
</dbReference>
<feature type="transmembrane region" description="Helical" evidence="12">
    <location>
        <begin position="83"/>
        <end position="103"/>
    </location>
</feature>
<evidence type="ECO:0000256" key="7">
    <source>
        <dbReference type="ARBA" id="ARBA00023136"/>
    </source>
</evidence>
<evidence type="ECO:0000256" key="10">
    <source>
        <dbReference type="ARBA" id="ARBA00023180"/>
    </source>
</evidence>
<dbReference type="Proteomes" id="UP000130031">
    <property type="component" value="Segment"/>
</dbReference>
<keyword evidence="6" id="KW-0297">G-protein coupled receptor</keyword>
<evidence type="ECO:0000256" key="4">
    <source>
        <dbReference type="ARBA" id="ARBA00022753"/>
    </source>
</evidence>
<organism evidence="14 15">
    <name type="scientific">Tanapox virus</name>
    <dbReference type="NCBI Taxonomy" id="99000"/>
    <lineage>
        <taxon>Viruses</taxon>
        <taxon>Varidnaviria</taxon>
        <taxon>Bamfordvirae</taxon>
        <taxon>Nucleocytoviricota</taxon>
        <taxon>Pokkesviricetes</taxon>
        <taxon>Chitovirales</taxon>
        <taxon>Poxviridae</taxon>
        <taxon>Chordopoxvirinae</taxon>
        <taxon>Yatapoxvirus</taxon>
        <taxon>Yatapoxvirus tanapox</taxon>
    </lineage>
</organism>
<dbReference type="PRINTS" id="PR00237">
    <property type="entry name" value="GPCRRHODOPSN"/>
</dbReference>
<accession>A7XCA7</accession>
<feature type="transmembrane region" description="Helical" evidence="12">
    <location>
        <begin position="203"/>
        <end position="229"/>
    </location>
</feature>
<dbReference type="InterPro" id="IPR001277">
    <property type="entry name" value="CXCR4/ACKR2"/>
</dbReference>
<protein>
    <submittedName>
        <fullName evidence="14">Chemokine inhibitor</fullName>
    </submittedName>
</protein>
<feature type="transmembrane region" description="Helical" evidence="12">
    <location>
        <begin position="123"/>
        <end position="141"/>
    </location>
</feature>
<dbReference type="GO" id="GO:0019957">
    <property type="term" value="F:C-C chemokine binding"/>
    <property type="evidence" value="ECO:0007669"/>
    <property type="project" value="TreeGrafter"/>
</dbReference>
<dbReference type="InterPro" id="IPR000276">
    <property type="entry name" value="GPCR_Rhodpsn"/>
</dbReference>
<sequence>MKYVITINKSMIDYINIENTTEYYYYDYLDEKYAPCDNNVIHDDNKTIISFVYCMLFIFGLLGNLLVIYVLTYCKKLSTVTDIFLLNLAISDLLFVMSFPFQIHYQLSQWIFGNFMCKIVSGLYYIGFYSGMFFVTVMSVYRYISIVHITYSLKIKTVKIGYISSLLIWIISIVLTTPLVVVYQVEKHDQTLVCYAFYNNKTFIWRLFINFEINIIGMLIPFVILLFCYVKILMQLKNCKNKNKVKAIRLILIIVFVNIIFWIPFNVVLFLTSIHSLHFLEGCKTFKKITYALYVTEIISSSHCCINPLIYSLAGEKFNCHVYNLMVKCKRRTLSISTTSSTKSTCAQNAL</sequence>
<evidence type="ECO:0000256" key="6">
    <source>
        <dbReference type="ARBA" id="ARBA00023040"/>
    </source>
</evidence>
<dbReference type="Gene3D" id="1.20.1070.10">
    <property type="entry name" value="Rhodopsin 7-helix transmembrane proteins"/>
    <property type="match status" value="1"/>
</dbReference>
<gene>
    <name evidence="14" type="primary">7L</name>
</gene>
<dbReference type="InterPro" id="IPR000355">
    <property type="entry name" value="Chemokine_rcpt"/>
</dbReference>
<proteinExistence type="predicted"/>
<evidence type="ECO:0000256" key="3">
    <source>
        <dbReference type="ARBA" id="ARBA00022692"/>
    </source>
</evidence>
<keyword evidence="5 12" id="KW-1133">Transmembrane helix</keyword>
<evidence type="ECO:0000313" key="15">
    <source>
        <dbReference type="Proteomes" id="UP000130031"/>
    </source>
</evidence>
<dbReference type="PANTHER" id="PTHR10489:SF627">
    <property type="entry name" value="C-C CHEMOKINE RECEPTOR TYPE 8"/>
    <property type="match status" value="1"/>
</dbReference>
<evidence type="ECO:0000259" key="13">
    <source>
        <dbReference type="PROSITE" id="PS50262"/>
    </source>
</evidence>
<feature type="transmembrane region" description="Helical" evidence="12">
    <location>
        <begin position="250"/>
        <end position="271"/>
    </location>
</feature>
<evidence type="ECO:0000256" key="12">
    <source>
        <dbReference type="SAM" id="Phobius"/>
    </source>
</evidence>
<keyword evidence="7 12" id="KW-0472">Membrane</keyword>
<dbReference type="GO" id="GO:0016493">
    <property type="term" value="F:C-C chemokine receptor activity"/>
    <property type="evidence" value="ECO:0007669"/>
    <property type="project" value="TreeGrafter"/>
</dbReference>
<dbReference type="GO" id="GO:0006955">
    <property type="term" value="P:immune response"/>
    <property type="evidence" value="ECO:0007669"/>
    <property type="project" value="TreeGrafter"/>
</dbReference>
<dbReference type="GO" id="GO:0016020">
    <property type="term" value="C:membrane"/>
    <property type="evidence" value="ECO:0007669"/>
    <property type="project" value="UniProtKB-SubCell"/>
</dbReference>
<dbReference type="Pfam" id="PF00001">
    <property type="entry name" value="7tm_1"/>
    <property type="match status" value="1"/>
</dbReference>
<dbReference type="EMBL" id="EF420156">
    <property type="protein sequence ID" value="ABQ43478.1"/>
    <property type="molecule type" value="Genomic_DNA"/>
</dbReference>
<reference evidence="14 15" key="1">
    <citation type="journal article" date="2007" name="Virus Res.">
        <title>Comparative genetic analysis of genomic DNA sequences of two human isolates of Tanapox virus.</title>
        <authorList>
            <person name="Nazarian S.H."/>
            <person name="Barrett J.W."/>
            <person name="Frace A.M."/>
            <person name="Olsen-Rasmussen M."/>
            <person name="Khristova M."/>
            <person name="Shaban M."/>
            <person name="Neering S."/>
            <person name="Li Y."/>
            <person name="Damon I.K."/>
            <person name="Esposito J.J."/>
            <person name="Essani K."/>
            <person name="McFadden G."/>
        </authorList>
    </citation>
    <scope>NUCLEOTIDE SEQUENCE [LARGE SCALE GENOMIC DNA]</scope>
    <source>
        <strain evidence="14">TPV-Kenya</strain>
    </source>
</reference>
<evidence type="ECO:0000256" key="5">
    <source>
        <dbReference type="ARBA" id="ARBA00022989"/>
    </source>
</evidence>
<dbReference type="GO" id="GO:0007204">
    <property type="term" value="P:positive regulation of cytosolic calcium ion concentration"/>
    <property type="evidence" value="ECO:0007669"/>
    <property type="project" value="TreeGrafter"/>
</dbReference>
<dbReference type="PRINTS" id="PR00645">
    <property type="entry name" value="CXCCHMKINER4"/>
</dbReference>
<evidence type="ECO:0000256" key="2">
    <source>
        <dbReference type="ARBA" id="ARBA00004412"/>
    </source>
</evidence>
<keyword evidence="3 12" id="KW-0812">Transmembrane</keyword>
<name>A7XCA7_9POXV</name>
<feature type="transmembrane region" description="Helical" evidence="12">
    <location>
        <begin position="162"/>
        <end position="183"/>
    </location>
</feature>
<feature type="domain" description="G-protein coupled receptors family 1 profile" evidence="13">
    <location>
        <begin position="63"/>
        <end position="311"/>
    </location>
</feature>
<feature type="transmembrane region" description="Helical" evidence="12">
    <location>
        <begin position="48"/>
        <end position="71"/>
    </location>
</feature>
<keyword evidence="8" id="KW-1015">Disulfide bond</keyword>
<dbReference type="PANTHER" id="PTHR10489">
    <property type="entry name" value="CELL ADHESION MOLECULE"/>
    <property type="match status" value="1"/>
</dbReference>
<evidence type="ECO:0000313" key="14">
    <source>
        <dbReference type="EMBL" id="ABQ43478.1"/>
    </source>
</evidence>
<keyword evidence="9" id="KW-0675">Receptor</keyword>
<evidence type="ECO:0000256" key="8">
    <source>
        <dbReference type="ARBA" id="ARBA00023157"/>
    </source>
</evidence>
<comment type="subcellular location">
    <subcellularLocation>
        <location evidence="2">Early endosome</location>
    </subcellularLocation>
    <subcellularLocation>
        <location evidence="1">Membrane</location>
        <topology evidence="1">Multi-pass membrane protein</topology>
    </subcellularLocation>
</comment>
<keyword evidence="10" id="KW-0325">Glycoprotein</keyword>
<dbReference type="PRINTS" id="PR00657">
    <property type="entry name" value="CCCHEMOKINER"/>
</dbReference>
<evidence type="ECO:0000256" key="1">
    <source>
        <dbReference type="ARBA" id="ARBA00004141"/>
    </source>
</evidence>
<dbReference type="SUPFAM" id="SSF81321">
    <property type="entry name" value="Family A G protein-coupled receptor-like"/>
    <property type="match status" value="1"/>
</dbReference>
<evidence type="ECO:0000256" key="11">
    <source>
        <dbReference type="ARBA" id="ARBA00023224"/>
    </source>
</evidence>
<keyword evidence="11" id="KW-0807">Transducer</keyword>